<keyword evidence="3" id="KW-1185">Reference proteome</keyword>
<organism evidence="2 3">
    <name type="scientific">Massilia mucilaginosa</name>
    <dbReference type="NCBI Taxonomy" id="2609282"/>
    <lineage>
        <taxon>Bacteria</taxon>
        <taxon>Pseudomonadati</taxon>
        <taxon>Pseudomonadota</taxon>
        <taxon>Betaproteobacteria</taxon>
        <taxon>Burkholderiales</taxon>
        <taxon>Oxalobacteraceae</taxon>
        <taxon>Telluria group</taxon>
        <taxon>Massilia</taxon>
    </lineage>
</organism>
<proteinExistence type="predicted"/>
<dbReference type="Gene3D" id="2.40.50.180">
    <property type="entry name" value="CheA-289, Domain 4"/>
    <property type="match status" value="1"/>
</dbReference>
<reference evidence="2 3" key="1">
    <citation type="submission" date="2019-10" db="EMBL/GenBank/DDBJ databases">
        <title>Taxonomy of Antarctic Massilia spp.: description of Massilia rubra sp. nov., Massilia aquatica sp. nov., Massilia mucilaginosa sp. nov., Massilia frigida sp. nov. isolated from streams, lakes and regoliths.</title>
        <authorList>
            <person name="Holochova P."/>
            <person name="Sedlacek I."/>
            <person name="Kralova S."/>
            <person name="Maslanova I."/>
            <person name="Busse H.-J."/>
            <person name="Stankova E."/>
            <person name="Vrbovska V."/>
            <person name="Kovarovic V."/>
            <person name="Bartak M."/>
            <person name="Svec P."/>
            <person name="Pantucek R."/>
        </authorList>
    </citation>
    <scope>NUCLEOTIDE SEQUENCE [LARGE SCALE GENOMIC DNA]</scope>
    <source>
        <strain evidence="2 3">CCM 8733</strain>
    </source>
</reference>
<dbReference type="Gene3D" id="2.30.30.40">
    <property type="entry name" value="SH3 Domains"/>
    <property type="match status" value="1"/>
</dbReference>
<dbReference type="SUPFAM" id="SSF50341">
    <property type="entry name" value="CheW-like"/>
    <property type="match status" value="1"/>
</dbReference>
<gene>
    <name evidence="2" type="ORF">F2P45_34635</name>
</gene>
<protein>
    <submittedName>
        <fullName evidence="2">Chemotaxis protein CheW</fullName>
    </submittedName>
</protein>
<dbReference type="Proteomes" id="UP000609726">
    <property type="component" value="Unassembled WGS sequence"/>
</dbReference>
<sequence>APAGVAGAISYRGVPVPVLDLSSMTLGRPAARRMNTRIVLVRWPDRDGALRLLGLIAEKVNNTMRRNPDDFLDPGIGNPDAPYLGKVATDAQGLVRRVEIDKLISP</sequence>
<dbReference type="RefSeq" id="WP_166882737.1">
    <property type="nucleotide sequence ID" value="NZ_WHJH01000294.1"/>
</dbReference>
<evidence type="ECO:0000313" key="3">
    <source>
        <dbReference type="Proteomes" id="UP000609726"/>
    </source>
</evidence>
<feature type="domain" description="CheW-like" evidence="1">
    <location>
        <begin position="1"/>
        <end position="106"/>
    </location>
</feature>
<name>A0ABX0P5Q9_9BURK</name>
<dbReference type="InterPro" id="IPR002545">
    <property type="entry name" value="CheW-lke_dom"/>
</dbReference>
<dbReference type="Pfam" id="PF01584">
    <property type="entry name" value="CheW"/>
    <property type="match status" value="1"/>
</dbReference>
<dbReference type="EMBL" id="WHJH01000294">
    <property type="protein sequence ID" value="NHZ94080.1"/>
    <property type="molecule type" value="Genomic_DNA"/>
</dbReference>
<evidence type="ECO:0000313" key="2">
    <source>
        <dbReference type="EMBL" id="NHZ94080.1"/>
    </source>
</evidence>
<feature type="non-terminal residue" evidence="2">
    <location>
        <position position="1"/>
    </location>
</feature>
<comment type="caution">
    <text evidence="2">The sequence shown here is derived from an EMBL/GenBank/DDBJ whole genome shotgun (WGS) entry which is preliminary data.</text>
</comment>
<accession>A0ABX0P5Q9</accession>
<evidence type="ECO:0000259" key="1">
    <source>
        <dbReference type="PROSITE" id="PS50851"/>
    </source>
</evidence>
<feature type="non-terminal residue" evidence="2">
    <location>
        <position position="106"/>
    </location>
</feature>
<dbReference type="InterPro" id="IPR036061">
    <property type="entry name" value="CheW-like_dom_sf"/>
</dbReference>
<dbReference type="PROSITE" id="PS50851">
    <property type="entry name" value="CHEW"/>
    <property type="match status" value="1"/>
</dbReference>